<protein>
    <submittedName>
        <fullName evidence="2">Uncharacterized protein</fullName>
    </submittedName>
</protein>
<gene>
    <name evidence="2" type="ORF">V7S43_002538</name>
</gene>
<sequence>MDEQDSLLRAVPARDQNTVNPVNTAVTHESQKASLLQRRCGPELEAQQSESGNAHIQQACTQTADQPTQPLHQLQQGAHGFTASTASVTGVDQQPAQLQRSQKSNQGVRATAKQKQKQRKHTPKTKAPVQNRSKRPQRDTAVWQQL</sequence>
<reference evidence="2 3" key="1">
    <citation type="submission" date="2024-09" db="EMBL/GenBank/DDBJ databases">
        <title>Genome sequencing and assembly of Phytophthora oleae, isolate VK10A, causative agent of rot of olive drupes.</title>
        <authorList>
            <person name="Conti Taguali S."/>
            <person name="Riolo M."/>
            <person name="La Spada F."/>
            <person name="Cacciola S.O."/>
            <person name="Dionisio G."/>
        </authorList>
    </citation>
    <scope>NUCLEOTIDE SEQUENCE [LARGE SCALE GENOMIC DNA]</scope>
    <source>
        <strain evidence="2 3">VK10A</strain>
    </source>
</reference>
<feature type="compositionally biased region" description="Polar residues" evidence="1">
    <location>
        <begin position="46"/>
        <end position="108"/>
    </location>
</feature>
<feature type="compositionally biased region" description="Polar residues" evidence="1">
    <location>
        <begin position="15"/>
        <end position="34"/>
    </location>
</feature>
<evidence type="ECO:0000313" key="3">
    <source>
        <dbReference type="Proteomes" id="UP001632037"/>
    </source>
</evidence>
<dbReference type="Proteomes" id="UP001632037">
    <property type="component" value="Unassembled WGS sequence"/>
</dbReference>
<evidence type="ECO:0000313" key="2">
    <source>
        <dbReference type="EMBL" id="KAL3671870.1"/>
    </source>
</evidence>
<proteinExistence type="predicted"/>
<name>A0ABD3G1M5_9STRA</name>
<feature type="region of interest" description="Disordered" evidence="1">
    <location>
        <begin position="1"/>
        <end position="146"/>
    </location>
</feature>
<keyword evidence="3" id="KW-1185">Reference proteome</keyword>
<dbReference type="AlphaFoldDB" id="A0ABD3G1M5"/>
<evidence type="ECO:0000256" key="1">
    <source>
        <dbReference type="SAM" id="MobiDB-lite"/>
    </source>
</evidence>
<feature type="compositionally biased region" description="Basic residues" evidence="1">
    <location>
        <begin position="112"/>
        <end position="124"/>
    </location>
</feature>
<organism evidence="2 3">
    <name type="scientific">Phytophthora oleae</name>
    <dbReference type="NCBI Taxonomy" id="2107226"/>
    <lineage>
        <taxon>Eukaryota</taxon>
        <taxon>Sar</taxon>
        <taxon>Stramenopiles</taxon>
        <taxon>Oomycota</taxon>
        <taxon>Peronosporomycetes</taxon>
        <taxon>Peronosporales</taxon>
        <taxon>Peronosporaceae</taxon>
        <taxon>Phytophthora</taxon>
    </lineage>
</organism>
<comment type="caution">
    <text evidence="2">The sequence shown here is derived from an EMBL/GenBank/DDBJ whole genome shotgun (WGS) entry which is preliminary data.</text>
</comment>
<dbReference type="EMBL" id="JBIMZQ010000004">
    <property type="protein sequence ID" value="KAL3671870.1"/>
    <property type="molecule type" value="Genomic_DNA"/>
</dbReference>
<accession>A0ABD3G1M5</accession>